<dbReference type="Gene3D" id="1.10.238.160">
    <property type="match status" value="1"/>
</dbReference>
<dbReference type="Pfam" id="PF05930">
    <property type="entry name" value="Phage_AlpA"/>
    <property type="match status" value="1"/>
</dbReference>
<evidence type="ECO:0000313" key="3">
    <source>
        <dbReference type="Proteomes" id="UP000003880"/>
    </source>
</evidence>
<reference evidence="2 3" key="1">
    <citation type="submission" date="2010-02" db="EMBL/GenBank/DDBJ databases">
        <authorList>
            <person name="Weinstock G."/>
            <person name="Sodergren E."/>
            <person name="Clifton S."/>
            <person name="Fulton L."/>
            <person name="Fulton B."/>
            <person name="Courtney L."/>
            <person name="Fronick C."/>
            <person name="Harrison M."/>
            <person name="Strong C."/>
            <person name="Farmer C."/>
            <person name="Delahaunty K."/>
            <person name="Markovic C."/>
            <person name="Hall O."/>
            <person name="Minx P."/>
            <person name="Tomlinson C."/>
            <person name="Mitreva M."/>
            <person name="Nelson J."/>
            <person name="Hou S."/>
            <person name="Wollam A."/>
            <person name="Pepin K.H."/>
            <person name="Johnson M."/>
            <person name="Bhonagiri V."/>
            <person name="Zhang X."/>
            <person name="Suruliraj S."/>
            <person name="Warren W."/>
            <person name="Chinwalla A."/>
            <person name="Mardis E.R."/>
            <person name="Wilson R.K."/>
        </authorList>
    </citation>
    <scope>NUCLEOTIDE SEQUENCE [LARGE SCALE GENOMIC DNA]</scope>
    <source>
        <strain evidence="2 3">ATCC 29220</strain>
    </source>
</reference>
<dbReference type="eggNOG" id="COG3311">
    <property type="taxonomic scope" value="Bacteria"/>
</dbReference>
<comment type="caution">
    <text evidence="2">The sequence shown here is derived from an EMBL/GenBank/DDBJ whole genome shotgun (WGS) entry which is preliminary data.</text>
</comment>
<accession>D4BIV5</accession>
<dbReference type="InterPro" id="IPR052931">
    <property type="entry name" value="Prophage_regulatory_activator"/>
</dbReference>
<dbReference type="PANTHER" id="PTHR36154:SF1">
    <property type="entry name" value="DNA-BINDING TRANSCRIPTIONAL ACTIVATOR ALPA"/>
    <property type="match status" value="1"/>
</dbReference>
<sequence>MENRQNEALRQNRVISLIRRNMMNNSQRFLRLHQVKEKTGFKKSWIYQQMRLKKFPAAIRIGSTHVAWLESDIEEWIKQQVSNSSLPEKSRAAVHDRKKYRRAK</sequence>
<gene>
    <name evidence="2" type="ORF">CIT292_10472</name>
</gene>
<dbReference type="InterPro" id="IPR010260">
    <property type="entry name" value="AlpA"/>
</dbReference>
<proteinExistence type="predicted"/>
<name>D4BIV5_9ENTR</name>
<organism evidence="2 3">
    <name type="scientific">Citrobacter youngae ATCC 29220</name>
    <dbReference type="NCBI Taxonomy" id="500640"/>
    <lineage>
        <taxon>Bacteria</taxon>
        <taxon>Pseudomonadati</taxon>
        <taxon>Pseudomonadota</taxon>
        <taxon>Gammaproteobacteria</taxon>
        <taxon>Enterobacterales</taxon>
        <taxon>Enterobacteriaceae</taxon>
        <taxon>Citrobacter</taxon>
        <taxon>Citrobacter freundii complex</taxon>
    </lineage>
</organism>
<dbReference type="EMBL" id="ABWL02000023">
    <property type="protein sequence ID" value="EFE06349.1"/>
    <property type="molecule type" value="Genomic_DNA"/>
</dbReference>
<evidence type="ECO:0000256" key="1">
    <source>
        <dbReference type="SAM" id="MobiDB-lite"/>
    </source>
</evidence>
<dbReference type="AlphaFoldDB" id="D4BIV5"/>
<protein>
    <submittedName>
        <fullName evidence="2">Transcriptional regulator, AlpA family</fullName>
    </submittedName>
</protein>
<dbReference type="HOGENOM" id="CLU_2245165_0_0_6"/>
<feature type="region of interest" description="Disordered" evidence="1">
    <location>
        <begin position="83"/>
        <end position="104"/>
    </location>
</feature>
<evidence type="ECO:0000313" key="2">
    <source>
        <dbReference type="EMBL" id="EFE06349.1"/>
    </source>
</evidence>
<dbReference type="Proteomes" id="UP000003880">
    <property type="component" value="Unassembled WGS sequence"/>
</dbReference>
<dbReference type="PANTHER" id="PTHR36154">
    <property type="entry name" value="DNA-BINDING TRANSCRIPTIONAL ACTIVATOR ALPA"/>
    <property type="match status" value="1"/>
</dbReference>